<dbReference type="Pfam" id="PF00476">
    <property type="entry name" value="DNA_pol_A"/>
    <property type="match status" value="1"/>
</dbReference>
<feature type="non-terminal residue" evidence="3">
    <location>
        <position position="589"/>
    </location>
</feature>
<dbReference type="InterPro" id="IPR002298">
    <property type="entry name" value="DNA_polymerase_A"/>
</dbReference>
<evidence type="ECO:0000259" key="2">
    <source>
        <dbReference type="SMART" id="SM00986"/>
    </source>
</evidence>
<dbReference type="SUPFAM" id="SSF56672">
    <property type="entry name" value="DNA/RNA polymerases"/>
    <property type="match status" value="1"/>
</dbReference>
<dbReference type="SMART" id="SM00986">
    <property type="entry name" value="UDG"/>
    <property type="match status" value="1"/>
</dbReference>
<dbReference type="InterPro" id="IPR012337">
    <property type="entry name" value="RNaseH-like_sf"/>
</dbReference>
<gene>
    <name evidence="3" type="ORF">LCGC14_1980030</name>
</gene>
<dbReference type="PRINTS" id="PR00868">
    <property type="entry name" value="DNAPOLI"/>
</dbReference>
<organism evidence="3">
    <name type="scientific">marine sediment metagenome</name>
    <dbReference type="NCBI Taxonomy" id="412755"/>
    <lineage>
        <taxon>unclassified sequences</taxon>
        <taxon>metagenomes</taxon>
        <taxon>ecological metagenomes</taxon>
    </lineage>
</organism>
<dbReference type="Pfam" id="PF01612">
    <property type="entry name" value="DNA_pol_A_exo1"/>
    <property type="match status" value="1"/>
</dbReference>
<evidence type="ECO:0000256" key="1">
    <source>
        <dbReference type="ARBA" id="ARBA00022705"/>
    </source>
</evidence>
<sequence>MEKLTTRVVPPEGPFSSPLCFIGEAPGAEEDRQVRPFAAAGSNAASLFDRCCRREEILRKDILVTNIFSRRPPNNKVDYFYKDSKRAVLTWEGEEHLAHFRSWLEGLRKRETYPNLLIALGDIPMYHLTGKKGITKHRGSVYPCTLVEGFKVYCSFHPSYVNRLINEPMERLQGEKKKQQQNAHALFSIDLDRVREEGKFPELRYPERRFEINLPLSETLERLEWLNTCPWVAVDIETLPGESGPVVWCIGFAPTPDYAFTIPIIKQQAFHWKIDDEAKIWRAVSKLFLNSKTIKIFQGGAYDLSILGRYYGLRCAPNTYHDTMLLHHASYPYIPKGLHVLTSIYTSEPYYKDEGRVSWGKRTDDGEFRYNTKDCCVTREISPIVTRHAKDGGFYEGYLRTISVMPSLLGMMIRGVRIDTKKKEELGKEFSRLALKNQELVNEEAGGEYNISSSSQIQQLLYGQLRLPIQINHRTGKATVDHDALISLQKKQPNLSILNHIIEARKYANLSSTYTSMDIDADGRVRTSYGFVSTWRLSSSESHFGSGGNLQNIPKRSEEGNMIRSLFIPDEGKVLLSGDYRQAEAMVVA</sequence>
<dbReference type="InterPro" id="IPR043502">
    <property type="entry name" value="DNA/RNA_pol_sf"/>
</dbReference>
<dbReference type="InterPro" id="IPR005122">
    <property type="entry name" value="Uracil-DNA_glycosylase-like"/>
</dbReference>
<dbReference type="InterPro" id="IPR036397">
    <property type="entry name" value="RNaseH_sf"/>
</dbReference>
<dbReference type="PANTHER" id="PTHR10133">
    <property type="entry name" value="DNA POLYMERASE I"/>
    <property type="match status" value="1"/>
</dbReference>
<dbReference type="SUPFAM" id="SSF53098">
    <property type="entry name" value="Ribonuclease H-like"/>
    <property type="match status" value="1"/>
</dbReference>
<dbReference type="GO" id="GO:0003677">
    <property type="term" value="F:DNA binding"/>
    <property type="evidence" value="ECO:0007669"/>
    <property type="project" value="InterPro"/>
</dbReference>
<accession>A0A0F9F9L2</accession>
<dbReference type="GO" id="GO:0006261">
    <property type="term" value="P:DNA-templated DNA replication"/>
    <property type="evidence" value="ECO:0007669"/>
    <property type="project" value="InterPro"/>
</dbReference>
<dbReference type="Gene3D" id="3.40.470.10">
    <property type="entry name" value="Uracil-DNA glycosylase-like domain"/>
    <property type="match status" value="1"/>
</dbReference>
<feature type="domain" description="Uracil-DNA glycosylase-like" evidence="2">
    <location>
        <begin position="10"/>
        <end position="184"/>
    </location>
</feature>
<name>A0A0F9F9L2_9ZZZZ</name>
<dbReference type="InterPro" id="IPR036895">
    <property type="entry name" value="Uracil-DNA_glycosylase-like_sf"/>
</dbReference>
<dbReference type="Gene3D" id="3.30.70.370">
    <property type="match status" value="1"/>
</dbReference>
<evidence type="ECO:0000313" key="3">
    <source>
        <dbReference type="EMBL" id="KKL82913.1"/>
    </source>
</evidence>
<dbReference type="GO" id="GO:0006302">
    <property type="term" value="P:double-strand break repair"/>
    <property type="evidence" value="ECO:0007669"/>
    <property type="project" value="TreeGrafter"/>
</dbReference>
<protein>
    <recommendedName>
        <fullName evidence="2">Uracil-DNA glycosylase-like domain-containing protein</fullName>
    </recommendedName>
</protein>
<dbReference type="InterPro" id="IPR001098">
    <property type="entry name" value="DNA-dir_DNA_pol_A_palm_dom"/>
</dbReference>
<dbReference type="SMART" id="SM00987">
    <property type="entry name" value="UreE_C"/>
    <property type="match status" value="1"/>
</dbReference>
<dbReference type="GO" id="GO:0008408">
    <property type="term" value="F:3'-5' exonuclease activity"/>
    <property type="evidence" value="ECO:0007669"/>
    <property type="project" value="InterPro"/>
</dbReference>
<dbReference type="Gene3D" id="3.30.420.10">
    <property type="entry name" value="Ribonuclease H-like superfamily/Ribonuclease H"/>
    <property type="match status" value="1"/>
</dbReference>
<dbReference type="Gene3D" id="1.20.1060.10">
    <property type="entry name" value="Taq DNA Polymerase, Chain T, domain 4"/>
    <property type="match status" value="1"/>
</dbReference>
<comment type="caution">
    <text evidence="3">The sequence shown here is derived from an EMBL/GenBank/DDBJ whole genome shotgun (WGS) entry which is preliminary data.</text>
</comment>
<proteinExistence type="predicted"/>
<dbReference type="AlphaFoldDB" id="A0A0F9F9L2"/>
<keyword evidence="1" id="KW-0235">DNA replication</keyword>
<dbReference type="Pfam" id="PF03167">
    <property type="entry name" value="UDG"/>
    <property type="match status" value="1"/>
</dbReference>
<dbReference type="EMBL" id="LAZR01022137">
    <property type="protein sequence ID" value="KKL82913.1"/>
    <property type="molecule type" value="Genomic_DNA"/>
</dbReference>
<dbReference type="PANTHER" id="PTHR10133:SF27">
    <property type="entry name" value="DNA POLYMERASE NU"/>
    <property type="match status" value="1"/>
</dbReference>
<dbReference type="InterPro" id="IPR002562">
    <property type="entry name" value="3'-5'_exonuclease_dom"/>
</dbReference>
<dbReference type="SUPFAM" id="SSF52141">
    <property type="entry name" value="Uracil-DNA glycosylase-like"/>
    <property type="match status" value="1"/>
</dbReference>
<reference evidence="3" key="1">
    <citation type="journal article" date="2015" name="Nature">
        <title>Complex archaea that bridge the gap between prokaryotes and eukaryotes.</title>
        <authorList>
            <person name="Spang A."/>
            <person name="Saw J.H."/>
            <person name="Jorgensen S.L."/>
            <person name="Zaremba-Niedzwiedzka K."/>
            <person name="Martijn J."/>
            <person name="Lind A.E."/>
            <person name="van Eijk R."/>
            <person name="Schleper C."/>
            <person name="Guy L."/>
            <person name="Ettema T.J."/>
        </authorList>
    </citation>
    <scope>NUCLEOTIDE SEQUENCE</scope>
</reference>
<dbReference type="GO" id="GO:0003887">
    <property type="term" value="F:DNA-directed DNA polymerase activity"/>
    <property type="evidence" value="ECO:0007669"/>
    <property type="project" value="InterPro"/>
</dbReference>